<dbReference type="PANTHER" id="PTHR30176:SF3">
    <property type="entry name" value="FERREDOXIN-TYPE PROTEIN NAPH"/>
    <property type="match status" value="1"/>
</dbReference>
<organism evidence="10 11">
    <name type="scientific">Phreatobacter cathodiphilus</name>
    <dbReference type="NCBI Taxonomy" id="1868589"/>
    <lineage>
        <taxon>Bacteria</taxon>
        <taxon>Pseudomonadati</taxon>
        <taxon>Pseudomonadota</taxon>
        <taxon>Alphaproteobacteria</taxon>
        <taxon>Hyphomicrobiales</taxon>
        <taxon>Phreatobacteraceae</taxon>
        <taxon>Phreatobacter</taxon>
    </lineage>
</organism>
<evidence type="ECO:0000256" key="6">
    <source>
        <dbReference type="ARBA" id="ARBA00023014"/>
    </source>
</evidence>
<dbReference type="InterPro" id="IPR017896">
    <property type="entry name" value="4Fe4S_Fe-S-bd"/>
</dbReference>
<proteinExistence type="predicted"/>
<dbReference type="PROSITE" id="PS00198">
    <property type="entry name" value="4FE4S_FER_1"/>
    <property type="match status" value="1"/>
</dbReference>
<keyword evidence="11" id="KW-1185">Reference proteome</keyword>
<dbReference type="GO" id="GO:0046872">
    <property type="term" value="F:metal ion binding"/>
    <property type="evidence" value="ECO:0007669"/>
    <property type="project" value="UniProtKB-KW"/>
</dbReference>
<dbReference type="GO" id="GO:0005886">
    <property type="term" value="C:plasma membrane"/>
    <property type="evidence" value="ECO:0007669"/>
    <property type="project" value="TreeGrafter"/>
</dbReference>
<sequence length="496" mass="55813">MSDLLSPAARKSAAEVEEPHAVGAEDEPLYESRREIYQQSVKGRLRTIKWAVLFVCLGVYYFLPFVRWYRGPNQPDQAVLVDIANNRFYFFFIEIWPQEIYYFTGLLVMAALILFLMNAVAGRVWCGYLCPQTVWTDLFTTVERWVEGDRRERMIADSQPMSAAKAGRKILKHVLWLMIAWWTGGAWVLYFADAPTLVKDLATFQAPMVAYVWIGILTFTTYSLAGLMKEQVCLYMCPWPRIQAALTDQYALNVTYRYDRGEPRMSVKAAAKARQAEQPAGDCIDCRQCVVVCPTGVDIRDGAQLGCIQCGLCIDACNSVMTKVNRPLGLIAYDNDVNIERRREGLDEVYPIVRTRTVLYVAMIAAVGLVMLYGLMTRSFTDLSVLHDRNPLFVQLSDGSVRNSYTVRILNKRPLHRIFVLAVDELPLAKLTAVGVTTTSGDWPVVDVGPDSTREVIVHVTAAKPADLPASSRVTFRITELGSGEKVSVSDHFISR</sequence>
<evidence type="ECO:0000256" key="5">
    <source>
        <dbReference type="ARBA" id="ARBA00023004"/>
    </source>
</evidence>
<dbReference type="PROSITE" id="PS51379">
    <property type="entry name" value="4FE4S_FER_2"/>
    <property type="match status" value="1"/>
</dbReference>
<feature type="domain" description="4Fe-4S ferredoxin-type" evidence="9">
    <location>
        <begin position="274"/>
        <end position="302"/>
    </location>
</feature>
<protein>
    <submittedName>
        <fullName evidence="10">Cytochrome c oxidase accessory protein CcoG</fullName>
    </submittedName>
</protein>
<dbReference type="InterPro" id="IPR013783">
    <property type="entry name" value="Ig-like_fold"/>
</dbReference>
<dbReference type="RefSeq" id="WP_106749326.1">
    <property type="nucleotide sequence ID" value="NZ_CP027668.1"/>
</dbReference>
<dbReference type="Pfam" id="PF11614">
    <property type="entry name" value="FixG_C"/>
    <property type="match status" value="1"/>
</dbReference>
<dbReference type="InterPro" id="IPR017900">
    <property type="entry name" value="4Fe4S_Fe_S_CS"/>
</dbReference>
<name>A0A2S0NCW1_9HYPH</name>
<evidence type="ECO:0000313" key="10">
    <source>
        <dbReference type="EMBL" id="AVO45985.1"/>
    </source>
</evidence>
<evidence type="ECO:0000256" key="2">
    <source>
        <dbReference type="ARBA" id="ARBA00022485"/>
    </source>
</evidence>
<dbReference type="Pfam" id="PF12801">
    <property type="entry name" value="Fer4_5"/>
    <property type="match status" value="1"/>
</dbReference>
<feature type="transmembrane region" description="Helical" evidence="8">
    <location>
        <begin position="100"/>
        <end position="121"/>
    </location>
</feature>
<dbReference type="GO" id="GO:0051539">
    <property type="term" value="F:4 iron, 4 sulfur cluster binding"/>
    <property type="evidence" value="ECO:0007669"/>
    <property type="project" value="UniProtKB-KW"/>
</dbReference>
<keyword evidence="8" id="KW-0472">Membrane</keyword>
<evidence type="ECO:0000256" key="1">
    <source>
        <dbReference type="ARBA" id="ARBA00022448"/>
    </source>
</evidence>
<dbReference type="PANTHER" id="PTHR30176">
    <property type="entry name" value="FERREDOXIN-TYPE PROTEIN NAPH"/>
    <property type="match status" value="1"/>
</dbReference>
<dbReference type="InterPro" id="IPR032879">
    <property type="entry name" value="FixG_C"/>
</dbReference>
<dbReference type="KEGG" id="phr:C6569_13390"/>
<feature type="transmembrane region" description="Helical" evidence="8">
    <location>
        <begin position="50"/>
        <end position="69"/>
    </location>
</feature>
<evidence type="ECO:0000256" key="7">
    <source>
        <dbReference type="SAM" id="MobiDB-lite"/>
    </source>
</evidence>
<reference evidence="10 11" key="1">
    <citation type="submission" date="2018-03" db="EMBL/GenBank/DDBJ databases">
        <title>Genome sequencing of Phreatobacter sp.</title>
        <authorList>
            <person name="Kim S.-J."/>
            <person name="Heo J."/>
            <person name="Kwon S.-W."/>
        </authorList>
    </citation>
    <scope>NUCLEOTIDE SEQUENCE [LARGE SCALE GENOMIC DNA]</scope>
    <source>
        <strain evidence="10 11">S-12</strain>
    </source>
</reference>
<dbReference type="InterPro" id="IPR014116">
    <property type="entry name" value="Cyt_c_oxidase_cbb3_FixG"/>
</dbReference>
<feature type="transmembrane region" description="Helical" evidence="8">
    <location>
        <begin position="174"/>
        <end position="192"/>
    </location>
</feature>
<dbReference type="Proteomes" id="UP000237889">
    <property type="component" value="Chromosome"/>
</dbReference>
<evidence type="ECO:0000256" key="4">
    <source>
        <dbReference type="ARBA" id="ARBA00022982"/>
    </source>
</evidence>
<accession>A0A2S0NCW1</accession>
<keyword evidence="1" id="KW-0813">Transport</keyword>
<dbReference type="NCBIfam" id="TIGR02745">
    <property type="entry name" value="ccoG_rdxA_fixG"/>
    <property type="match status" value="1"/>
</dbReference>
<keyword evidence="2" id="KW-0004">4Fe-4S</keyword>
<keyword evidence="5" id="KW-0408">Iron</keyword>
<evidence type="ECO:0000259" key="9">
    <source>
        <dbReference type="PROSITE" id="PS51379"/>
    </source>
</evidence>
<evidence type="ECO:0000313" key="11">
    <source>
        <dbReference type="Proteomes" id="UP000237889"/>
    </source>
</evidence>
<keyword evidence="4" id="KW-0249">Electron transport</keyword>
<keyword evidence="6" id="KW-0411">Iron-sulfur</keyword>
<dbReference type="Pfam" id="PF13746">
    <property type="entry name" value="Fer4_18"/>
    <property type="match status" value="1"/>
</dbReference>
<dbReference type="Gene3D" id="2.60.40.10">
    <property type="entry name" value="Immunoglobulins"/>
    <property type="match status" value="1"/>
</dbReference>
<feature type="region of interest" description="Disordered" evidence="7">
    <location>
        <begin position="1"/>
        <end position="25"/>
    </location>
</feature>
<dbReference type="EMBL" id="CP027668">
    <property type="protein sequence ID" value="AVO45985.1"/>
    <property type="molecule type" value="Genomic_DNA"/>
</dbReference>
<dbReference type="SUPFAM" id="SSF54862">
    <property type="entry name" value="4Fe-4S ferredoxins"/>
    <property type="match status" value="1"/>
</dbReference>
<gene>
    <name evidence="10" type="primary">ccoG</name>
    <name evidence="10" type="ORF">C6569_13390</name>
</gene>
<feature type="transmembrane region" description="Helical" evidence="8">
    <location>
        <begin position="358"/>
        <end position="376"/>
    </location>
</feature>
<dbReference type="OrthoDB" id="9811700at2"/>
<keyword evidence="8" id="KW-0812">Transmembrane</keyword>
<evidence type="ECO:0000256" key="8">
    <source>
        <dbReference type="SAM" id="Phobius"/>
    </source>
</evidence>
<dbReference type="InterPro" id="IPR051684">
    <property type="entry name" value="Electron_Trans/Redox"/>
</dbReference>
<evidence type="ECO:0000256" key="3">
    <source>
        <dbReference type="ARBA" id="ARBA00022723"/>
    </source>
</evidence>
<feature type="transmembrane region" description="Helical" evidence="8">
    <location>
        <begin position="204"/>
        <end position="225"/>
    </location>
</feature>
<keyword evidence="3" id="KW-0479">Metal-binding</keyword>
<keyword evidence="8" id="KW-1133">Transmembrane helix</keyword>
<dbReference type="AlphaFoldDB" id="A0A2S0NCW1"/>